<proteinExistence type="predicted"/>
<dbReference type="AlphaFoldDB" id="A0A1A7VRH9"/>
<evidence type="ECO:0000313" key="5">
    <source>
        <dbReference type="Proteomes" id="UP000182128"/>
    </source>
</evidence>
<keyword evidence="2" id="KW-0472">Membrane</keyword>
<name>A0A1A7VRH9_PLAKH</name>
<protein>
    <submittedName>
        <fullName evidence="4">Uncharacterized protein</fullName>
    </submittedName>
</protein>
<keyword evidence="2" id="KW-1133">Transmembrane helix</keyword>
<evidence type="ECO:0000256" key="1">
    <source>
        <dbReference type="SAM" id="MobiDB-lite"/>
    </source>
</evidence>
<evidence type="ECO:0000256" key="2">
    <source>
        <dbReference type="SAM" id="Phobius"/>
    </source>
</evidence>
<evidence type="ECO:0000313" key="4">
    <source>
        <dbReference type="EMBL" id="SBO24282.1"/>
    </source>
</evidence>
<dbReference type="Proteomes" id="UP000182142">
    <property type="component" value="Unassembled WGS sequence"/>
</dbReference>
<reference evidence="4" key="2">
    <citation type="submission" date="2016-05" db="EMBL/GenBank/DDBJ databases">
        <authorList>
            <person name="Lavstsen T."/>
            <person name="Jespersen J.S."/>
        </authorList>
    </citation>
    <scope>NUCLEOTIDE SEQUENCE [LARGE SCALE GENOMIC DNA]</scope>
</reference>
<feature type="region of interest" description="Disordered" evidence="1">
    <location>
        <begin position="75"/>
        <end position="94"/>
    </location>
</feature>
<dbReference type="Proteomes" id="UP000182128">
    <property type="component" value="Unassembled WGS sequence"/>
</dbReference>
<feature type="transmembrane region" description="Helical" evidence="2">
    <location>
        <begin position="176"/>
        <end position="199"/>
    </location>
</feature>
<feature type="transmembrane region" description="Helical" evidence="2">
    <location>
        <begin position="6"/>
        <end position="23"/>
    </location>
</feature>
<accession>A0A1A7VRH9</accession>
<dbReference type="VEuPathDB" id="PlasmoDB:PKNH_0712700"/>
<gene>
    <name evidence="3" type="ORF">PKNA1_C2_0712700</name>
    <name evidence="4" type="ORF">PKNA1_H1_0712700</name>
</gene>
<dbReference type="EMBL" id="CWHQ02000007">
    <property type="protein sequence ID" value="SBO23279.1"/>
    <property type="molecule type" value="Genomic_DNA"/>
</dbReference>
<reference evidence="5 6" key="1">
    <citation type="submission" date="2016-05" db="EMBL/GenBank/DDBJ databases">
        <authorList>
            <person name="Sharaf H."/>
        </authorList>
    </citation>
    <scope>NUCLEOTIDE SEQUENCE [LARGE SCALE GENOMIC DNA]</scope>
    <source>
        <strain evidence="5 6">H</strain>
    </source>
</reference>
<evidence type="ECO:0000313" key="3">
    <source>
        <dbReference type="EMBL" id="SBO23279.1"/>
    </source>
</evidence>
<sequence length="249" mass="28211">MAPISFIKISTLIFAYLFLWYQTNDQHQVSALSTLDDDDSISMDNSDDLSSSEEDINFDHDSLCSVQARQSDEFPHESYEDYRPPHLGGEDDSHLSDDTLTSLGEVGSAHSAEKNTPKEAKNVKDKFRRICKKIFCRRARKHRCILSLILGIWILGIFFIPGVSELPGVSTGLSRGIVIGLGVAGAVIVVGLLILVVYLEILYCRARDKYFEKKENNNIPKYSKKKKKEQNNKIKNKLTFFFKSTLKKI</sequence>
<feature type="transmembrane region" description="Helical" evidence="2">
    <location>
        <begin position="144"/>
        <end position="164"/>
    </location>
</feature>
<organism evidence="4 6">
    <name type="scientific">Plasmodium knowlesi (strain H)</name>
    <dbReference type="NCBI Taxonomy" id="5851"/>
    <lineage>
        <taxon>Eukaryota</taxon>
        <taxon>Sar</taxon>
        <taxon>Alveolata</taxon>
        <taxon>Apicomplexa</taxon>
        <taxon>Aconoidasida</taxon>
        <taxon>Haemosporida</taxon>
        <taxon>Plasmodiidae</taxon>
        <taxon>Plasmodium</taxon>
        <taxon>Plasmodium (Plasmodium)</taxon>
    </lineage>
</organism>
<dbReference type="EMBL" id="CWHR02000006">
    <property type="protein sequence ID" value="SBO24282.1"/>
    <property type="molecule type" value="Genomic_DNA"/>
</dbReference>
<keyword evidence="2" id="KW-0812">Transmembrane</keyword>
<evidence type="ECO:0000313" key="6">
    <source>
        <dbReference type="Proteomes" id="UP000182142"/>
    </source>
</evidence>